<dbReference type="AlphaFoldDB" id="A0AAD4NY22"/>
<accession>A0AAD4NY22</accession>
<dbReference type="Proteomes" id="UP001190926">
    <property type="component" value="Unassembled WGS sequence"/>
</dbReference>
<keyword evidence="2" id="KW-1185">Reference proteome</keyword>
<dbReference type="EMBL" id="SDAM02029540">
    <property type="protein sequence ID" value="KAH6756745.1"/>
    <property type="molecule type" value="Genomic_DNA"/>
</dbReference>
<name>A0AAD4NY22_PERFH</name>
<comment type="caution">
    <text evidence="1">The sequence shown here is derived from an EMBL/GenBank/DDBJ whole genome shotgun (WGS) entry which is preliminary data.</text>
</comment>
<organism evidence="1 2">
    <name type="scientific">Perilla frutescens var. hirtella</name>
    <name type="common">Perilla citriodora</name>
    <name type="synonym">Perilla setoyensis</name>
    <dbReference type="NCBI Taxonomy" id="608512"/>
    <lineage>
        <taxon>Eukaryota</taxon>
        <taxon>Viridiplantae</taxon>
        <taxon>Streptophyta</taxon>
        <taxon>Embryophyta</taxon>
        <taxon>Tracheophyta</taxon>
        <taxon>Spermatophyta</taxon>
        <taxon>Magnoliopsida</taxon>
        <taxon>eudicotyledons</taxon>
        <taxon>Gunneridae</taxon>
        <taxon>Pentapetalae</taxon>
        <taxon>asterids</taxon>
        <taxon>lamiids</taxon>
        <taxon>Lamiales</taxon>
        <taxon>Lamiaceae</taxon>
        <taxon>Nepetoideae</taxon>
        <taxon>Elsholtzieae</taxon>
        <taxon>Perilla</taxon>
    </lineage>
</organism>
<gene>
    <name evidence="1" type="ORF">C2S53_000835</name>
</gene>
<sequence>MVEFVCCFCGYCTFSSMAPLFFKNAYVAFAISQLQRRIFNTFLAQCVCIVRTGLVGVKEDEAQGVFFNY</sequence>
<evidence type="ECO:0000313" key="1">
    <source>
        <dbReference type="EMBL" id="KAH6756745.1"/>
    </source>
</evidence>
<evidence type="ECO:0000313" key="2">
    <source>
        <dbReference type="Proteomes" id="UP001190926"/>
    </source>
</evidence>
<protein>
    <submittedName>
        <fullName evidence="1">Uncharacterized protein</fullName>
    </submittedName>
</protein>
<proteinExistence type="predicted"/>
<reference evidence="1 2" key="1">
    <citation type="journal article" date="2021" name="Nat. Commun.">
        <title>Incipient diploidization of the medicinal plant Perilla within 10,000 years.</title>
        <authorList>
            <person name="Zhang Y."/>
            <person name="Shen Q."/>
            <person name="Leng L."/>
            <person name="Zhang D."/>
            <person name="Chen S."/>
            <person name="Shi Y."/>
            <person name="Ning Z."/>
            <person name="Chen S."/>
        </authorList>
    </citation>
    <scope>NUCLEOTIDE SEQUENCE [LARGE SCALE GENOMIC DNA]</scope>
    <source>
        <strain evidence="2">cv. PC099</strain>
    </source>
</reference>